<evidence type="ECO:0000259" key="5">
    <source>
        <dbReference type="PROSITE" id="PS50208"/>
    </source>
</evidence>
<dbReference type="Pfam" id="PF23725">
    <property type="entry name" value="Dredd_N"/>
    <property type="match status" value="1"/>
</dbReference>
<dbReference type="Gene3D" id="3.40.50.1460">
    <property type="match status" value="1"/>
</dbReference>
<feature type="region of interest" description="Disordered" evidence="3">
    <location>
        <begin position="1"/>
        <end position="26"/>
    </location>
</feature>
<feature type="compositionally biased region" description="Acidic residues" evidence="3">
    <location>
        <begin position="14"/>
        <end position="24"/>
    </location>
</feature>
<dbReference type="InterPro" id="IPR029030">
    <property type="entry name" value="Caspase-like_dom_sf"/>
</dbReference>
<feature type="compositionally biased region" description="Polar residues" evidence="3">
    <location>
        <begin position="300"/>
        <end position="329"/>
    </location>
</feature>
<sequence length="609" mass="69461">MGAGNSNYLTGLSDDSDSDSEFDYSLESRPDKKTAITNSINTNSSQNLVIEVAPNLEIDYTSKEMITTDASAQSFLRPEIALHLDKVLEIEKSLDDYEMVSLVYLLYEEPNLALQELILFLDGAQKNLLYSWANLEESRSHPWQKKLIEALCVIKNYQVLLTLGYKKQDVKDYYAPHIATSITNLNKMKKVIYLICERLNCAKTEKFLSTVKFHFQEKGLIFTEYSPEFLEMYFLKWETMGYISMKDMTNIKQAFKVIEEEALWDALEGVILPREKLEKKCVENIQESGVGEKTPKPRGLSTSTDTHQPASTSRAYSGDFLSSSPSIRQDNGPDFKELHTDNHRYEIDPENPGIILIINQEEFYTEIDEDYKHLLPTDIESNKLESRKGTEKDKEKLISTFTKFGFKIVVAENLTHESLTAQVTEVAKSVTIESSLFVCILSHGDKDVVYGANSCRVKVNKIQEIMRKTNRENLVGKPKILILQSCQGRQCLKLNEITEEDESFSITTDGPNSSNQSVPRTVDMLTFWATVPGYAAIRNTRTGSWFIQALVKKMIELANQHHFADICTRILDDVSGQTWTVSEEEKNAMTPMIVSTLRKYFYLPPLRQD</sequence>
<dbReference type="SMART" id="SM00115">
    <property type="entry name" value="CASc"/>
    <property type="match status" value="1"/>
</dbReference>
<evidence type="ECO:0000256" key="1">
    <source>
        <dbReference type="ARBA" id="ARBA00010134"/>
    </source>
</evidence>
<dbReference type="GO" id="GO:0004197">
    <property type="term" value="F:cysteine-type endopeptidase activity"/>
    <property type="evidence" value="ECO:0007669"/>
    <property type="project" value="InterPro"/>
</dbReference>
<dbReference type="PANTHER" id="PTHR47901">
    <property type="entry name" value="CASPASE RECRUITMENT DOMAIN-CONTAINING PROTEIN 18"/>
    <property type="match status" value="1"/>
</dbReference>
<evidence type="ECO:0000256" key="2">
    <source>
        <dbReference type="RuleBase" id="RU003971"/>
    </source>
</evidence>
<dbReference type="PROSITE" id="PS50207">
    <property type="entry name" value="CASPASE_P10"/>
    <property type="match status" value="1"/>
</dbReference>
<dbReference type="EMBL" id="GALX01002893">
    <property type="protein sequence ID" value="JAB65573.1"/>
    <property type="molecule type" value="Transcribed_RNA"/>
</dbReference>
<feature type="domain" description="Caspase family p20" evidence="5">
    <location>
        <begin position="351"/>
        <end position="490"/>
    </location>
</feature>
<dbReference type="SUPFAM" id="SSF52129">
    <property type="entry name" value="Caspase-like"/>
    <property type="match status" value="1"/>
</dbReference>
<dbReference type="InterPro" id="IPR015917">
    <property type="entry name" value="Pept_C14A"/>
</dbReference>
<reference evidence="6" key="1">
    <citation type="submission" date="2013-07" db="EMBL/GenBank/DDBJ databases">
        <title>Midgut Transcriptome Profiling of Anoplphora glabripennis, a Lignocellulose Degrading, Wood-Boring Cerambycid.</title>
        <authorList>
            <person name="Scully E.D."/>
            <person name="Hoover K."/>
            <person name="Carlson J.E."/>
            <person name="Tien M."/>
            <person name="Geib S.M."/>
        </authorList>
    </citation>
    <scope>NUCLEOTIDE SEQUENCE</scope>
</reference>
<proteinExistence type="inferred from homology"/>
<gene>
    <name evidence="6" type="primary">CASP8</name>
</gene>
<dbReference type="Pfam" id="PF23724">
    <property type="entry name" value="Dredd_2nd"/>
    <property type="match status" value="1"/>
</dbReference>
<evidence type="ECO:0000256" key="3">
    <source>
        <dbReference type="SAM" id="MobiDB-lite"/>
    </source>
</evidence>
<evidence type="ECO:0000313" key="6">
    <source>
        <dbReference type="EMBL" id="JAB65573.1"/>
    </source>
</evidence>
<dbReference type="PANTHER" id="PTHR47901:SF3">
    <property type="entry name" value="CASPASE-1"/>
    <property type="match status" value="1"/>
</dbReference>
<dbReference type="InterPro" id="IPR002138">
    <property type="entry name" value="Pept_C14_p10"/>
</dbReference>
<name>V5GYQ4_ANOGL</name>
<evidence type="ECO:0000259" key="4">
    <source>
        <dbReference type="PROSITE" id="PS50207"/>
    </source>
</evidence>
<dbReference type="InterPro" id="IPR002398">
    <property type="entry name" value="Pept_C14"/>
</dbReference>
<dbReference type="InterPro" id="IPR001309">
    <property type="entry name" value="Pept_C14_p20"/>
</dbReference>
<dbReference type="AlphaFoldDB" id="V5GYQ4"/>
<dbReference type="GO" id="GO:0072557">
    <property type="term" value="C:IPAF inflammasome complex"/>
    <property type="evidence" value="ECO:0007669"/>
    <property type="project" value="TreeGrafter"/>
</dbReference>
<dbReference type="Pfam" id="PF00656">
    <property type="entry name" value="Peptidase_C14"/>
    <property type="match status" value="1"/>
</dbReference>
<feature type="domain" description="Caspase family p10" evidence="4">
    <location>
        <begin position="514"/>
        <end position="605"/>
    </location>
</feature>
<dbReference type="PRINTS" id="PR00376">
    <property type="entry name" value="IL1BCENZYME"/>
</dbReference>
<dbReference type="MEROPS" id="C14.040"/>
<dbReference type="InterPro" id="IPR056260">
    <property type="entry name" value="Dredd_2nd"/>
</dbReference>
<comment type="similarity">
    <text evidence="1 2">Belongs to the peptidase C14A family.</text>
</comment>
<dbReference type="PROSITE" id="PS50208">
    <property type="entry name" value="CASPASE_P20"/>
    <property type="match status" value="1"/>
</dbReference>
<protein>
    <submittedName>
        <fullName evidence="6">Caspase-8</fullName>
    </submittedName>
</protein>
<accession>V5GYQ4</accession>
<feature type="compositionally biased region" description="Polar residues" evidence="3">
    <location>
        <begin position="1"/>
        <end position="10"/>
    </location>
</feature>
<dbReference type="GO" id="GO:0006508">
    <property type="term" value="P:proteolysis"/>
    <property type="evidence" value="ECO:0007669"/>
    <property type="project" value="InterPro"/>
</dbReference>
<dbReference type="GO" id="GO:0097169">
    <property type="term" value="C:AIM2 inflammasome complex"/>
    <property type="evidence" value="ECO:0007669"/>
    <property type="project" value="TreeGrafter"/>
</dbReference>
<feature type="region of interest" description="Disordered" evidence="3">
    <location>
        <begin position="288"/>
        <end position="339"/>
    </location>
</feature>
<organism evidence="6">
    <name type="scientific">Anoplophora glabripennis</name>
    <name type="common">Asian longhorn beetle</name>
    <name type="synonym">Anoplophora nobilis</name>
    <dbReference type="NCBI Taxonomy" id="217634"/>
    <lineage>
        <taxon>Eukaryota</taxon>
        <taxon>Metazoa</taxon>
        <taxon>Ecdysozoa</taxon>
        <taxon>Arthropoda</taxon>
        <taxon>Hexapoda</taxon>
        <taxon>Insecta</taxon>
        <taxon>Pterygota</taxon>
        <taxon>Neoptera</taxon>
        <taxon>Endopterygota</taxon>
        <taxon>Coleoptera</taxon>
        <taxon>Polyphaga</taxon>
        <taxon>Cucujiformia</taxon>
        <taxon>Chrysomeloidea</taxon>
        <taxon>Cerambycidae</taxon>
        <taxon>Lamiinae</taxon>
        <taxon>Lamiini</taxon>
        <taxon>Anoplophora</taxon>
    </lineage>
</organism>
<dbReference type="InterPro" id="IPR011600">
    <property type="entry name" value="Pept_C14_caspase"/>
</dbReference>
<dbReference type="GO" id="GO:0072559">
    <property type="term" value="C:NLRP3 inflammasome complex"/>
    <property type="evidence" value="ECO:0007669"/>
    <property type="project" value="TreeGrafter"/>
</dbReference>
<dbReference type="InterPro" id="IPR056259">
    <property type="entry name" value="Dredd_N"/>
</dbReference>